<organism evidence="2 3">
    <name type="scientific">Cinnamomum micranthum f. kanehirae</name>
    <dbReference type="NCBI Taxonomy" id="337451"/>
    <lineage>
        <taxon>Eukaryota</taxon>
        <taxon>Viridiplantae</taxon>
        <taxon>Streptophyta</taxon>
        <taxon>Embryophyta</taxon>
        <taxon>Tracheophyta</taxon>
        <taxon>Spermatophyta</taxon>
        <taxon>Magnoliopsida</taxon>
        <taxon>Magnoliidae</taxon>
        <taxon>Laurales</taxon>
        <taxon>Lauraceae</taxon>
        <taxon>Cinnamomum</taxon>
    </lineage>
</organism>
<dbReference type="AlphaFoldDB" id="A0A3S3RAB2"/>
<gene>
    <name evidence="2" type="ORF">CKAN_02622600</name>
</gene>
<reference evidence="2 3" key="1">
    <citation type="journal article" date="2019" name="Nat. Plants">
        <title>Stout camphor tree genome fills gaps in understanding of flowering plant genome evolution.</title>
        <authorList>
            <person name="Chaw S.M."/>
            <person name="Liu Y.C."/>
            <person name="Wu Y.W."/>
            <person name="Wang H.Y."/>
            <person name="Lin C.I."/>
            <person name="Wu C.S."/>
            <person name="Ke H.M."/>
            <person name="Chang L.Y."/>
            <person name="Hsu C.Y."/>
            <person name="Yang H.T."/>
            <person name="Sudianto E."/>
            <person name="Hsu M.H."/>
            <person name="Wu K.P."/>
            <person name="Wang L.N."/>
            <person name="Leebens-Mack J.H."/>
            <person name="Tsai I.J."/>
        </authorList>
    </citation>
    <scope>NUCLEOTIDE SEQUENCE [LARGE SCALE GENOMIC DNA]</scope>
    <source>
        <strain evidence="3">cv. Chaw 1501</strain>
        <tissue evidence="2">Young leaves</tissue>
    </source>
</reference>
<name>A0A3S3RAB2_9MAGN</name>
<evidence type="ECO:0000313" key="3">
    <source>
        <dbReference type="Proteomes" id="UP000283530"/>
    </source>
</evidence>
<feature type="region of interest" description="Disordered" evidence="1">
    <location>
        <begin position="108"/>
        <end position="129"/>
    </location>
</feature>
<dbReference type="EMBL" id="QPKB01000012">
    <property type="protein sequence ID" value="RWR96823.1"/>
    <property type="molecule type" value="Genomic_DNA"/>
</dbReference>
<evidence type="ECO:0000313" key="2">
    <source>
        <dbReference type="EMBL" id="RWR96823.1"/>
    </source>
</evidence>
<dbReference type="OrthoDB" id="773993at2759"/>
<sequence>MAPISRINLPDDLQFHEENIQNIEESMKKEIIVKHNDLNELNQPQVDIPGGDYENFLIEGSKSNEEVPIEKLVGLNEFNGHEGIDEFDAGQFSFDGLLFEDPSTVSLSDGSSSIVGDDHDPVSCNTTEF</sequence>
<dbReference type="PANTHER" id="PTHR36707:SF1">
    <property type="entry name" value="T20M3.17 PROTEIN"/>
    <property type="match status" value="1"/>
</dbReference>
<keyword evidence="3" id="KW-1185">Reference proteome</keyword>
<dbReference type="Proteomes" id="UP000283530">
    <property type="component" value="Unassembled WGS sequence"/>
</dbReference>
<comment type="caution">
    <text evidence="2">The sequence shown here is derived from an EMBL/GenBank/DDBJ whole genome shotgun (WGS) entry which is preliminary data.</text>
</comment>
<protein>
    <submittedName>
        <fullName evidence="2">Uncharacterized protein</fullName>
    </submittedName>
</protein>
<proteinExistence type="predicted"/>
<accession>A0A3S3RAB2</accession>
<evidence type="ECO:0000256" key="1">
    <source>
        <dbReference type="SAM" id="MobiDB-lite"/>
    </source>
</evidence>
<dbReference type="PANTHER" id="PTHR36707">
    <property type="entry name" value="T20M3.17 PROTEIN"/>
    <property type="match status" value="1"/>
</dbReference>